<organism evidence="2 3">
    <name type="scientific">Pseudonocardia charpentierae</name>
    <dbReference type="NCBI Taxonomy" id="3075545"/>
    <lineage>
        <taxon>Bacteria</taxon>
        <taxon>Bacillati</taxon>
        <taxon>Actinomycetota</taxon>
        <taxon>Actinomycetes</taxon>
        <taxon>Pseudonocardiales</taxon>
        <taxon>Pseudonocardiaceae</taxon>
        <taxon>Pseudonocardia</taxon>
    </lineage>
</organism>
<accession>A0ABU2NJ92</accession>
<comment type="caution">
    <text evidence="2">The sequence shown here is derived from an EMBL/GenBank/DDBJ whole genome shotgun (WGS) entry which is preliminary data.</text>
</comment>
<evidence type="ECO:0008006" key="4">
    <source>
        <dbReference type="Google" id="ProtNLM"/>
    </source>
</evidence>
<reference evidence="3" key="1">
    <citation type="submission" date="2023-07" db="EMBL/GenBank/DDBJ databases">
        <title>30 novel species of actinomycetes from the DSMZ collection.</title>
        <authorList>
            <person name="Nouioui I."/>
        </authorList>
    </citation>
    <scope>NUCLEOTIDE SEQUENCE [LARGE SCALE GENOMIC DNA]</scope>
    <source>
        <strain evidence="3">DSM 45834</strain>
    </source>
</reference>
<dbReference type="InterPro" id="IPR029063">
    <property type="entry name" value="SAM-dependent_MTases_sf"/>
</dbReference>
<evidence type="ECO:0000256" key="1">
    <source>
        <dbReference type="SAM" id="MobiDB-lite"/>
    </source>
</evidence>
<evidence type="ECO:0000313" key="2">
    <source>
        <dbReference type="EMBL" id="MDT0354047.1"/>
    </source>
</evidence>
<feature type="region of interest" description="Disordered" evidence="1">
    <location>
        <begin position="419"/>
        <end position="439"/>
    </location>
</feature>
<name>A0ABU2NJ92_9PSEU</name>
<protein>
    <recommendedName>
        <fullName evidence="4">OmpA-like domain-containing protein</fullName>
    </recommendedName>
</protein>
<evidence type="ECO:0000313" key="3">
    <source>
        <dbReference type="Proteomes" id="UP001183202"/>
    </source>
</evidence>
<dbReference type="Proteomes" id="UP001183202">
    <property type="component" value="Unassembled WGS sequence"/>
</dbReference>
<dbReference type="SUPFAM" id="SSF53335">
    <property type="entry name" value="S-adenosyl-L-methionine-dependent methyltransferases"/>
    <property type="match status" value="1"/>
</dbReference>
<dbReference type="EMBL" id="JAVREJ010000066">
    <property type="protein sequence ID" value="MDT0354047.1"/>
    <property type="molecule type" value="Genomic_DNA"/>
</dbReference>
<dbReference type="RefSeq" id="WP_311560555.1">
    <property type="nucleotide sequence ID" value="NZ_JAVREJ010000066.1"/>
</dbReference>
<proteinExistence type="predicted"/>
<dbReference type="Gene3D" id="3.40.50.150">
    <property type="entry name" value="Vaccinia Virus protein VP39"/>
    <property type="match status" value="1"/>
</dbReference>
<feature type="region of interest" description="Disordered" evidence="1">
    <location>
        <begin position="1"/>
        <end position="25"/>
    </location>
</feature>
<dbReference type="Gene3D" id="3.30.1330.60">
    <property type="entry name" value="OmpA-like domain"/>
    <property type="match status" value="1"/>
</dbReference>
<sequence>MSQHFAADHGPAIPRRARLSRGDESDTQAGFVQGLQRLAGNRAVTALLARMPSVGITVQRACSGGLGPPNPDRPLSTKGVVGWQLLFAASCDELLPGELAKIDRLRPGYNVEIQGFASSEGPADFNDRLSSHRANRVAEVVATKRADCQITGVFKHDASPGKGPGIPKDPNPRSFHRAVIITEDKPPVGSGEQWLDPTDSIRIGWSLYAKAKKDPTTANLHVLANDRTQLKTWLELTPKTMAPAGMQLKRKNIDDFRRIWSSAEELWKSSDQLLAAHKHSAAAKDTHAEWAAETPFNDPAYHAHDVPPGAKYHIDLFGEGYHAGAVNIGRAQRSQTTAPEARVPNAIYRSFSYRDVKVNKIPIADHVADVVTAEAGPIDIPGLVEEIARITAPGGTVIIVGPKKYEDFHDRLAHLTGGTISKRKSGRSGLESRIVVPRP</sequence>
<gene>
    <name evidence="2" type="ORF">RM445_31690</name>
</gene>
<keyword evidence="3" id="KW-1185">Reference proteome</keyword>
<dbReference type="InterPro" id="IPR036737">
    <property type="entry name" value="OmpA-like_sf"/>
</dbReference>
<dbReference type="SUPFAM" id="SSF103088">
    <property type="entry name" value="OmpA-like"/>
    <property type="match status" value="1"/>
</dbReference>